<keyword evidence="1" id="KW-0805">Transcription regulation</keyword>
<dbReference type="EMBL" id="MDET01000026">
    <property type="protein sequence ID" value="OQM74589.1"/>
    <property type="molecule type" value="Genomic_DNA"/>
</dbReference>
<evidence type="ECO:0000259" key="4">
    <source>
        <dbReference type="PROSITE" id="PS51118"/>
    </source>
</evidence>
<dbReference type="InterPro" id="IPR002577">
    <property type="entry name" value="HTH_HxlR"/>
</dbReference>
<evidence type="ECO:0000313" key="6">
    <source>
        <dbReference type="Proteomes" id="UP000191905"/>
    </source>
</evidence>
<evidence type="ECO:0000256" key="3">
    <source>
        <dbReference type="ARBA" id="ARBA00023163"/>
    </source>
</evidence>
<evidence type="ECO:0000256" key="1">
    <source>
        <dbReference type="ARBA" id="ARBA00023015"/>
    </source>
</evidence>
<dbReference type="PANTHER" id="PTHR33204:SF39">
    <property type="entry name" value="TRANSCRIPTIONAL REGULATORY PROTEIN"/>
    <property type="match status" value="1"/>
</dbReference>
<dbReference type="Proteomes" id="UP000191905">
    <property type="component" value="Unassembled WGS sequence"/>
</dbReference>
<dbReference type="OrthoDB" id="9800350at2"/>
<reference evidence="5 6" key="1">
    <citation type="journal article" date="2016" name="Int. J. Syst. Evol. Microbiol.">
        <title>Pseudaminobacter manganicus sp. nov., isolated from sludge of a manganese mine.</title>
        <authorList>
            <person name="Li J."/>
            <person name="Huang J."/>
            <person name="Liao S."/>
            <person name="Wang G."/>
        </authorList>
    </citation>
    <scope>NUCLEOTIDE SEQUENCE [LARGE SCALE GENOMIC DNA]</scope>
    <source>
        <strain evidence="5 6">JH-7</strain>
    </source>
</reference>
<dbReference type="RefSeq" id="WP_080920599.1">
    <property type="nucleotide sequence ID" value="NZ_MDET01000026.1"/>
</dbReference>
<dbReference type="Gene3D" id="1.10.10.10">
    <property type="entry name" value="Winged helix-like DNA-binding domain superfamily/Winged helix DNA-binding domain"/>
    <property type="match status" value="1"/>
</dbReference>
<dbReference type="PROSITE" id="PS51118">
    <property type="entry name" value="HTH_HXLR"/>
    <property type="match status" value="1"/>
</dbReference>
<accession>A0A1V8RNR2</accession>
<keyword evidence="3" id="KW-0804">Transcription</keyword>
<name>A0A1V8RNR2_9HYPH</name>
<evidence type="ECO:0000256" key="2">
    <source>
        <dbReference type="ARBA" id="ARBA00023125"/>
    </source>
</evidence>
<dbReference type="InterPro" id="IPR036388">
    <property type="entry name" value="WH-like_DNA-bd_sf"/>
</dbReference>
<dbReference type="Pfam" id="PF01638">
    <property type="entry name" value="HxlR"/>
    <property type="match status" value="1"/>
</dbReference>
<organism evidence="5 6">
    <name type="scientific">Manganibacter manganicus</name>
    <dbReference type="NCBI Taxonomy" id="1873176"/>
    <lineage>
        <taxon>Bacteria</taxon>
        <taxon>Pseudomonadati</taxon>
        <taxon>Pseudomonadota</taxon>
        <taxon>Alphaproteobacteria</taxon>
        <taxon>Hyphomicrobiales</taxon>
        <taxon>Phyllobacteriaceae</taxon>
        <taxon>Manganibacter</taxon>
    </lineage>
</organism>
<dbReference type="InterPro" id="IPR036390">
    <property type="entry name" value="WH_DNA-bd_sf"/>
</dbReference>
<dbReference type="SUPFAM" id="SSF46785">
    <property type="entry name" value="Winged helix' DNA-binding domain"/>
    <property type="match status" value="1"/>
</dbReference>
<keyword evidence="6" id="KW-1185">Reference proteome</keyword>
<dbReference type="GO" id="GO:0003677">
    <property type="term" value="F:DNA binding"/>
    <property type="evidence" value="ECO:0007669"/>
    <property type="project" value="UniProtKB-KW"/>
</dbReference>
<gene>
    <name evidence="5" type="ORF">BFN67_21110</name>
</gene>
<evidence type="ECO:0000313" key="5">
    <source>
        <dbReference type="EMBL" id="OQM74589.1"/>
    </source>
</evidence>
<feature type="domain" description="HTH hxlR-type" evidence="4">
    <location>
        <begin position="23"/>
        <end position="124"/>
    </location>
</feature>
<sequence length="134" mass="15303">MKGEAVNVDISIDAAGSIAPDLCPVRPLLDRMADKWSLLVIARLAEARGRRLRFSELMRAVGGVSQRMLTTTLRNLERDGLVIREVFAEVPPRVEYELTERGKSFLIPVRTLIGWLEANWPDIQRNRELYDKNE</sequence>
<dbReference type="AlphaFoldDB" id="A0A1V8RNR2"/>
<keyword evidence="2" id="KW-0238">DNA-binding</keyword>
<dbReference type="PANTHER" id="PTHR33204">
    <property type="entry name" value="TRANSCRIPTIONAL REGULATOR, MARR FAMILY"/>
    <property type="match status" value="1"/>
</dbReference>
<protein>
    <submittedName>
        <fullName evidence="5">HxlR family transcriptional regulator</fullName>
    </submittedName>
</protein>
<comment type="caution">
    <text evidence="5">The sequence shown here is derived from an EMBL/GenBank/DDBJ whole genome shotgun (WGS) entry which is preliminary data.</text>
</comment>
<dbReference type="STRING" id="1873176.BFN67_21110"/>
<proteinExistence type="predicted"/>